<evidence type="ECO:0000256" key="2">
    <source>
        <dbReference type="ARBA" id="ARBA00008417"/>
    </source>
</evidence>
<evidence type="ECO:0000256" key="7">
    <source>
        <dbReference type="ARBA" id="ARBA00022989"/>
    </source>
</evidence>
<dbReference type="PIRSF" id="PIRSF006603">
    <property type="entry name" value="DinF"/>
    <property type="match status" value="1"/>
</dbReference>
<evidence type="ECO:0000256" key="4">
    <source>
        <dbReference type="ARBA" id="ARBA00022448"/>
    </source>
</evidence>
<feature type="transmembrane region" description="Helical" evidence="10">
    <location>
        <begin position="53"/>
        <end position="71"/>
    </location>
</feature>
<dbReference type="PANTHER" id="PTHR43823">
    <property type="entry name" value="SPORULATION PROTEIN YKVU"/>
    <property type="match status" value="1"/>
</dbReference>
<evidence type="ECO:0000256" key="10">
    <source>
        <dbReference type="SAM" id="Phobius"/>
    </source>
</evidence>
<keyword evidence="9" id="KW-0046">Antibiotic resistance</keyword>
<feature type="transmembrane region" description="Helical" evidence="10">
    <location>
        <begin position="92"/>
        <end position="114"/>
    </location>
</feature>
<feature type="transmembrane region" description="Helical" evidence="10">
    <location>
        <begin position="134"/>
        <end position="151"/>
    </location>
</feature>
<dbReference type="InterPro" id="IPR051327">
    <property type="entry name" value="MATE_MepA_subfamily"/>
</dbReference>
<gene>
    <name evidence="11" type="ORF">QOZ92_001863</name>
</gene>
<feature type="transmembrane region" description="Helical" evidence="10">
    <location>
        <begin position="269"/>
        <end position="297"/>
    </location>
</feature>
<dbReference type="NCBIfam" id="TIGR00797">
    <property type="entry name" value="matE"/>
    <property type="match status" value="1"/>
</dbReference>
<keyword evidence="12" id="KW-1185">Reference proteome</keyword>
<name>A0ABU0N0R0_9FIRM</name>
<evidence type="ECO:0000256" key="5">
    <source>
        <dbReference type="ARBA" id="ARBA00022475"/>
    </source>
</evidence>
<evidence type="ECO:0000313" key="11">
    <source>
        <dbReference type="EMBL" id="MDQ0556747.1"/>
    </source>
</evidence>
<evidence type="ECO:0000256" key="6">
    <source>
        <dbReference type="ARBA" id="ARBA00022692"/>
    </source>
</evidence>
<feature type="transmembrane region" description="Helical" evidence="10">
    <location>
        <begin position="384"/>
        <end position="407"/>
    </location>
</feature>
<comment type="subcellular location">
    <subcellularLocation>
        <location evidence="1">Cell membrane</location>
        <topology evidence="1">Multi-pass membrane protein</topology>
    </subcellularLocation>
</comment>
<feature type="transmembrane region" description="Helical" evidence="10">
    <location>
        <begin position="353"/>
        <end position="372"/>
    </location>
</feature>
<dbReference type="InterPro" id="IPR002528">
    <property type="entry name" value="MATE_fam"/>
</dbReference>
<protein>
    <recommendedName>
        <fullName evidence="3">Multidrug export protein MepA</fullName>
    </recommendedName>
</protein>
<dbReference type="InterPro" id="IPR048279">
    <property type="entry name" value="MdtK-like"/>
</dbReference>
<keyword evidence="6 10" id="KW-0812">Transmembrane</keyword>
<keyword evidence="8 10" id="KW-0472">Membrane</keyword>
<feature type="transmembrane region" description="Helical" evidence="10">
    <location>
        <begin position="318"/>
        <end position="341"/>
    </location>
</feature>
<feature type="transmembrane region" description="Helical" evidence="10">
    <location>
        <begin position="12"/>
        <end position="33"/>
    </location>
</feature>
<keyword evidence="7 10" id="KW-1133">Transmembrane helix</keyword>
<evidence type="ECO:0000313" key="12">
    <source>
        <dbReference type="Proteomes" id="UP001232584"/>
    </source>
</evidence>
<sequence length="443" mass="48273">MKNSLAQSFSFTSLIKFTVPSIVMLVFISLYTIVDGVFVSRFVNTDALSAVNIVYPFINIVIAVAVMLATGGSAVIAKKLGENKSKEAKENFTLILLIGLILGVLIALIGFIFSKQILYIMGSTESLYNYCLDYFLALLIFLPSFIVNLLFQYLTITAGKPKIGLILTIIGGLTNMILDYIFIVPMNMGISGAAIATGMGNLIPAVLGTLYFMQKKSILYFVKPKFDLNVILKTCSNGASEMVTNLSTGVTTMLFNLAMMNLLGSDGVAAITIVLYGQFLITSAYIGFSSGVAPIISYNYGNDNKLELKKIIKYSIRFISVSSVVLFIISILFAPNIVGIFSPRGTSVFDIGYKGFLIFSLSFLVTGVNIFSSAMFTAFSNGKISAYISFLRTFVFIISGILILPRFLGVNGVWLSVPIAESLSIIISITFIYKYKTVYGYGK</sequence>
<dbReference type="EMBL" id="JAUSWG010000007">
    <property type="protein sequence ID" value="MDQ0556747.1"/>
    <property type="molecule type" value="Genomic_DNA"/>
</dbReference>
<dbReference type="Proteomes" id="UP001232584">
    <property type="component" value="Unassembled WGS sequence"/>
</dbReference>
<reference evidence="11 12" key="1">
    <citation type="submission" date="2023-07" db="EMBL/GenBank/DDBJ databases">
        <title>Genomic Encyclopedia of Type Strains, Phase IV (KMG-IV): sequencing the most valuable type-strain genomes for metagenomic binning, comparative biology and taxonomic classification.</title>
        <authorList>
            <person name="Goeker M."/>
        </authorList>
    </citation>
    <scope>NUCLEOTIDE SEQUENCE [LARGE SCALE GENOMIC DNA]</scope>
    <source>
        <strain evidence="11 12">DSM 15049</strain>
    </source>
</reference>
<dbReference type="InterPro" id="IPR045070">
    <property type="entry name" value="MATE_MepA-like"/>
</dbReference>
<evidence type="ECO:0000256" key="8">
    <source>
        <dbReference type="ARBA" id="ARBA00023136"/>
    </source>
</evidence>
<organism evidence="11 12">
    <name type="scientific">Paraclostridium ghonii</name>
    <dbReference type="NCBI Taxonomy" id="29358"/>
    <lineage>
        <taxon>Bacteria</taxon>
        <taxon>Bacillati</taxon>
        <taxon>Bacillota</taxon>
        <taxon>Clostridia</taxon>
        <taxon>Peptostreptococcales</taxon>
        <taxon>Peptostreptococcaceae</taxon>
        <taxon>Paraclostridium</taxon>
    </lineage>
</organism>
<dbReference type="RefSeq" id="WP_307506588.1">
    <property type="nucleotide sequence ID" value="NZ_BAAACE010000005.1"/>
</dbReference>
<comment type="similarity">
    <text evidence="2">Belongs to the multi antimicrobial extrusion (MATE) (TC 2.A.66.1) family. MepA subfamily.</text>
</comment>
<feature type="transmembrane region" description="Helical" evidence="10">
    <location>
        <begin position="163"/>
        <end position="183"/>
    </location>
</feature>
<proteinExistence type="inferred from homology"/>
<evidence type="ECO:0000256" key="3">
    <source>
        <dbReference type="ARBA" id="ARBA00022106"/>
    </source>
</evidence>
<feature type="transmembrane region" description="Helical" evidence="10">
    <location>
        <begin position="413"/>
        <end position="433"/>
    </location>
</feature>
<evidence type="ECO:0000256" key="1">
    <source>
        <dbReference type="ARBA" id="ARBA00004651"/>
    </source>
</evidence>
<accession>A0ABU0N0R0</accession>
<feature type="transmembrane region" description="Helical" evidence="10">
    <location>
        <begin position="189"/>
        <end position="213"/>
    </location>
</feature>
<comment type="caution">
    <text evidence="11">The sequence shown here is derived from an EMBL/GenBank/DDBJ whole genome shotgun (WGS) entry which is preliminary data.</text>
</comment>
<keyword evidence="5" id="KW-1003">Cell membrane</keyword>
<keyword evidence="4" id="KW-0813">Transport</keyword>
<evidence type="ECO:0000256" key="9">
    <source>
        <dbReference type="ARBA" id="ARBA00023251"/>
    </source>
</evidence>
<dbReference type="Pfam" id="PF01554">
    <property type="entry name" value="MatE"/>
    <property type="match status" value="2"/>
</dbReference>
<dbReference type="PANTHER" id="PTHR43823:SF3">
    <property type="entry name" value="MULTIDRUG EXPORT PROTEIN MEPA"/>
    <property type="match status" value="1"/>
</dbReference>
<dbReference type="CDD" id="cd13143">
    <property type="entry name" value="MATE_MepA_like"/>
    <property type="match status" value="1"/>
</dbReference>